<dbReference type="NCBIfam" id="NF006623">
    <property type="entry name" value="PRK09191.1"/>
    <property type="match status" value="1"/>
</dbReference>
<dbReference type="Proteomes" id="UP000652427">
    <property type="component" value="Unassembled WGS sequence"/>
</dbReference>
<dbReference type="Gene3D" id="1.10.1740.10">
    <property type="match status" value="1"/>
</dbReference>
<accession>A0ABX2MY11</accession>
<gene>
    <name evidence="4" type="ORF">HUO14_00065</name>
</gene>
<keyword evidence="5" id="KW-1185">Reference proteome</keyword>
<dbReference type="Gene3D" id="3.40.50.2300">
    <property type="match status" value="1"/>
</dbReference>
<evidence type="ECO:0000256" key="2">
    <source>
        <dbReference type="PROSITE-ProRule" id="PRU00169"/>
    </source>
</evidence>
<dbReference type="SUPFAM" id="SSF88659">
    <property type="entry name" value="Sigma3 and sigma4 domains of RNA polymerase sigma factors"/>
    <property type="match status" value="1"/>
</dbReference>
<dbReference type="PROSITE" id="PS50110">
    <property type="entry name" value="RESPONSE_REGULATORY"/>
    <property type="match status" value="1"/>
</dbReference>
<keyword evidence="1 2" id="KW-0597">Phosphoprotein</keyword>
<organism evidence="4 5">
    <name type="scientific">Parasphingorhabdus flavimaris</name>
    <dbReference type="NCBI Taxonomy" id="266812"/>
    <lineage>
        <taxon>Bacteria</taxon>
        <taxon>Pseudomonadati</taxon>
        <taxon>Pseudomonadota</taxon>
        <taxon>Alphaproteobacteria</taxon>
        <taxon>Sphingomonadales</taxon>
        <taxon>Sphingomonadaceae</taxon>
        <taxon>Parasphingorhabdus</taxon>
    </lineage>
</organism>
<sequence length="258" mass="27989">MSLADKLRPHLPSLRRYARAVSGSQNSGDSFVNATLEAIIADPGTIAGGENLRVQLYRAFCKIWESANLEVERDEGDTVQHHLRRIPPISRQILLLTSLEGFSTEEVAEILDVGANSINGLLEDAILEIDNELRSDVLIIEDEALISMELEQIVTGLGHKVCGTATTHKGALAAVAKSKPNLVLADIQLADGSSGIDAVKDILSQFTVPVIFITAFPERLLTGERPEPTFLITKPFQPNAIRAAISQALFFTPARQDA</sequence>
<evidence type="ECO:0000256" key="1">
    <source>
        <dbReference type="ARBA" id="ARBA00022553"/>
    </source>
</evidence>
<dbReference type="InterPro" id="IPR053867">
    <property type="entry name" value="PhyR_sigma4"/>
</dbReference>
<dbReference type="InterPro" id="IPR014605">
    <property type="entry name" value="Sig_resp-reg_PhyR"/>
</dbReference>
<evidence type="ECO:0000259" key="3">
    <source>
        <dbReference type="PROSITE" id="PS50110"/>
    </source>
</evidence>
<dbReference type="Pfam" id="PF00072">
    <property type="entry name" value="Response_reg"/>
    <property type="match status" value="1"/>
</dbReference>
<dbReference type="InterPro" id="IPR036388">
    <property type="entry name" value="WH-like_DNA-bd_sf"/>
</dbReference>
<reference evidence="4 5" key="1">
    <citation type="submission" date="2020-06" db="EMBL/GenBank/DDBJ databases">
        <authorList>
            <person name="Kim S.-J."/>
            <person name="Park S.-J."/>
        </authorList>
    </citation>
    <scope>NUCLEOTIDE SEQUENCE [LARGE SCALE GENOMIC DNA]</scope>
    <source>
        <strain evidence="4 5">SW-151</strain>
    </source>
</reference>
<dbReference type="EMBL" id="JABWMH010000001">
    <property type="protein sequence ID" value="NVD26291.1"/>
    <property type="molecule type" value="Genomic_DNA"/>
</dbReference>
<dbReference type="Pfam" id="PF22233">
    <property type="entry name" value="PhyR_sigma-like"/>
    <property type="match status" value="1"/>
</dbReference>
<evidence type="ECO:0000313" key="5">
    <source>
        <dbReference type="Proteomes" id="UP000652427"/>
    </source>
</evidence>
<comment type="caution">
    <text evidence="4">The sequence shown here is derived from an EMBL/GenBank/DDBJ whole genome shotgun (WGS) entry which is preliminary data.</text>
</comment>
<dbReference type="InterPro" id="IPR053866">
    <property type="entry name" value="PhyR_sigma2"/>
</dbReference>
<dbReference type="InterPro" id="IPR001789">
    <property type="entry name" value="Sig_transdc_resp-reg_receiver"/>
</dbReference>
<dbReference type="Pfam" id="PF22029">
    <property type="entry name" value="PhyR_sigma2"/>
    <property type="match status" value="1"/>
</dbReference>
<dbReference type="SUPFAM" id="SSF52172">
    <property type="entry name" value="CheY-like"/>
    <property type="match status" value="1"/>
</dbReference>
<proteinExistence type="predicted"/>
<name>A0ABX2MY11_9SPHN</name>
<dbReference type="InterPro" id="IPR050595">
    <property type="entry name" value="Bact_response_regulator"/>
</dbReference>
<dbReference type="InterPro" id="IPR013324">
    <property type="entry name" value="RNA_pol_sigma_r3/r4-like"/>
</dbReference>
<feature type="domain" description="Response regulatory" evidence="3">
    <location>
        <begin position="136"/>
        <end position="249"/>
    </location>
</feature>
<dbReference type="PANTHER" id="PTHR44591:SF3">
    <property type="entry name" value="RESPONSE REGULATORY DOMAIN-CONTAINING PROTEIN"/>
    <property type="match status" value="1"/>
</dbReference>
<protein>
    <submittedName>
        <fullName evidence="4">Response regulator</fullName>
    </submittedName>
</protein>
<evidence type="ECO:0000313" key="4">
    <source>
        <dbReference type="EMBL" id="NVD26291.1"/>
    </source>
</evidence>
<dbReference type="PIRSF" id="PIRSF036400">
    <property type="entry name" value="RR_Ctr_UCP036400"/>
    <property type="match status" value="1"/>
</dbReference>
<dbReference type="Gene3D" id="1.10.10.10">
    <property type="entry name" value="Winged helix-like DNA-binding domain superfamily/Winged helix DNA-binding domain"/>
    <property type="match status" value="1"/>
</dbReference>
<dbReference type="CDD" id="cd17540">
    <property type="entry name" value="REC_PhyR"/>
    <property type="match status" value="1"/>
</dbReference>
<feature type="modified residue" description="4-aspartylphosphate" evidence="2">
    <location>
        <position position="186"/>
    </location>
</feature>
<dbReference type="InterPro" id="IPR011006">
    <property type="entry name" value="CheY-like_superfamily"/>
</dbReference>
<dbReference type="RefSeq" id="WP_176277872.1">
    <property type="nucleotide sequence ID" value="NZ_JABWMH010000001.1"/>
</dbReference>
<dbReference type="SMART" id="SM00448">
    <property type="entry name" value="REC"/>
    <property type="match status" value="1"/>
</dbReference>
<dbReference type="PANTHER" id="PTHR44591">
    <property type="entry name" value="STRESS RESPONSE REGULATOR PROTEIN 1"/>
    <property type="match status" value="1"/>
</dbReference>